<dbReference type="EMBL" id="ATHO01000131">
    <property type="protein sequence ID" value="EQB03818.1"/>
    <property type="molecule type" value="Genomic_DNA"/>
</dbReference>
<name>T0GV73_9SPHN</name>
<dbReference type="InterPro" id="IPR001647">
    <property type="entry name" value="HTH_TetR"/>
</dbReference>
<protein>
    <recommendedName>
        <fullName evidence="3">HTH tetR-type domain-containing protein</fullName>
    </recommendedName>
</protein>
<organism evidence="4 5">
    <name type="scientific">Sphingobium quisquiliarum P25</name>
    <dbReference type="NCBI Taxonomy" id="1329909"/>
    <lineage>
        <taxon>Bacteria</taxon>
        <taxon>Pseudomonadati</taxon>
        <taxon>Pseudomonadota</taxon>
        <taxon>Alphaproteobacteria</taxon>
        <taxon>Sphingomonadales</taxon>
        <taxon>Sphingomonadaceae</taxon>
        <taxon>Sphingobium</taxon>
    </lineage>
</organism>
<gene>
    <name evidence="4" type="ORF">L288_14560</name>
</gene>
<dbReference type="AlphaFoldDB" id="T0GV73"/>
<dbReference type="GO" id="GO:0000976">
    <property type="term" value="F:transcription cis-regulatory region binding"/>
    <property type="evidence" value="ECO:0007669"/>
    <property type="project" value="TreeGrafter"/>
</dbReference>
<keyword evidence="1 2" id="KW-0238">DNA-binding</keyword>
<dbReference type="PROSITE" id="PS50977">
    <property type="entry name" value="HTH_TETR_2"/>
    <property type="match status" value="1"/>
</dbReference>
<dbReference type="PRINTS" id="PR00455">
    <property type="entry name" value="HTHTETR"/>
</dbReference>
<keyword evidence="5" id="KW-1185">Reference proteome</keyword>
<evidence type="ECO:0000256" key="1">
    <source>
        <dbReference type="ARBA" id="ARBA00023125"/>
    </source>
</evidence>
<evidence type="ECO:0000259" key="3">
    <source>
        <dbReference type="PROSITE" id="PS50977"/>
    </source>
</evidence>
<accession>T0GV73</accession>
<evidence type="ECO:0000256" key="2">
    <source>
        <dbReference type="PROSITE-ProRule" id="PRU00335"/>
    </source>
</evidence>
<sequence>MKETSGPAVKSDVRATRNKAASIEQILDTAEELFSCHSYDEVSTRMISSRAGFSLGLLTYHFATKDILLDAVLARRATMLDEARRASFARLPASPSLEQVFDAFARPVLDLMTNGDAGWRAYGRLLARMHQDPRWAALLLKHFGAVGRVAIERIMAAEPSLSLETAQRGFTYALSVMMGTFEIDGLLDLVSEGRMSGEDISAAYPSLLSYIVGGFQALAGYRLVRPQPLSSAKG</sequence>
<dbReference type="PATRIC" id="fig|1329909.3.peg.2801"/>
<dbReference type="InterPro" id="IPR041586">
    <property type="entry name" value="PsrA_TetR_C"/>
</dbReference>
<dbReference type="Proteomes" id="UP000015525">
    <property type="component" value="Unassembled WGS sequence"/>
</dbReference>
<dbReference type="RefSeq" id="WP_021239028.1">
    <property type="nucleotide sequence ID" value="NZ_ATHO01000131.1"/>
</dbReference>
<dbReference type="SUPFAM" id="SSF46689">
    <property type="entry name" value="Homeodomain-like"/>
    <property type="match status" value="1"/>
</dbReference>
<dbReference type="GO" id="GO:0003700">
    <property type="term" value="F:DNA-binding transcription factor activity"/>
    <property type="evidence" value="ECO:0007669"/>
    <property type="project" value="TreeGrafter"/>
</dbReference>
<dbReference type="SUPFAM" id="SSF48498">
    <property type="entry name" value="Tetracyclin repressor-like, C-terminal domain"/>
    <property type="match status" value="1"/>
</dbReference>
<dbReference type="Gene3D" id="1.10.357.10">
    <property type="entry name" value="Tetracycline Repressor, domain 2"/>
    <property type="match status" value="1"/>
</dbReference>
<evidence type="ECO:0000313" key="5">
    <source>
        <dbReference type="Proteomes" id="UP000015525"/>
    </source>
</evidence>
<evidence type="ECO:0000313" key="4">
    <source>
        <dbReference type="EMBL" id="EQB03818.1"/>
    </source>
</evidence>
<feature type="DNA-binding region" description="H-T-H motif" evidence="2">
    <location>
        <begin position="43"/>
        <end position="62"/>
    </location>
</feature>
<dbReference type="PANTHER" id="PTHR30055">
    <property type="entry name" value="HTH-TYPE TRANSCRIPTIONAL REGULATOR RUTR"/>
    <property type="match status" value="1"/>
</dbReference>
<dbReference type="PANTHER" id="PTHR30055:SF235">
    <property type="entry name" value="TRANSCRIPTIONAL REGULATORY PROTEIN"/>
    <property type="match status" value="1"/>
</dbReference>
<dbReference type="InterPro" id="IPR050109">
    <property type="entry name" value="HTH-type_TetR-like_transc_reg"/>
</dbReference>
<proteinExistence type="predicted"/>
<reference evidence="4 5" key="1">
    <citation type="journal article" date="2013" name="Genome Announc.">
        <title>Draft Genome Sequence of Sphingobium quisquiliarum Strain P25T, a Novel Hexachlorocyclohexane (HCH)-Degrading Bacterium Isolated from an HCH Dumpsite.</title>
        <authorList>
            <person name="Kumar Singh A."/>
            <person name="Sangwan N."/>
            <person name="Sharma A."/>
            <person name="Gupta V."/>
            <person name="Khurana J.P."/>
            <person name="Lal R."/>
        </authorList>
    </citation>
    <scope>NUCLEOTIDE SEQUENCE [LARGE SCALE GENOMIC DNA]</scope>
    <source>
        <strain evidence="4 5">P25</strain>
    </source>
</reference>
<dbReference type="Pfam" id="PF00440">
    <property type="entry name" value="TetR_N"/>
    <property type="match status" value="1"/>
</dbReference>
<dbReference type="Pfam" id="PF17939">
    <property type="entry name" value="TetR_C_30"/>
    <property type="match status" value="1"/>
</dbReference>
<comment type="caution">
    <text evidence="4">The sequence shown here is derived from an EMBL/GenBank/DDBJ whole genome shotgun (WGS) entry which is preliminary data.</text>
</comment>
<dbReference type="InterPro" id="IPR009057">
    <property type="entry name" value="Homeodomain-like_sf"/>
</dbReference>
<dbReference type="InterPro" id="IPR036271">
    <property type="entry name" value="Tet_transcr_reg_TetR-rel_C_sf"/>
</dbReference>
<feature type="domain" description="HTH tetR-type" evidence="3">
    <location>
        <begin position="20"/>
        <end position="80"/>
    </location>
</feature>